<name>A0ACC2NTM6_9HYME</name>
<keyword evidence="2" id="KW-1185">Reference proteome</keyword>
<proteinExistence type="predicted"/>
<evidence type="ECO:0000313" key="2">
    <source>
        <dbReference type="Proteomes" id="UP001239111"/>
    </source>
</evidence>
<evidence type="ECO:0000313" key="1">
    <source>
        <dbReference type="EMBL" id="KAJ8674570.1"/>
    </source>
</evidence>
<sequence length="151" mass="17536">MESGERKLKTLSVADGVKVIQADQDDITARLESGDRSRRRKSELEYPDVDEVTFKWLKQCRDNNVNLSGSLVRDEASFCAQSLGHPDFQLTELKDDTRMKLGEYGRRRQLGLAVAGLRGKRLNERKKWRKEGKKKIQRWWWAKGPQRDCSV</sequence>
<protein>
    <submittedName>
        <fullName evidence="1">Uncharacterized protein</fullName>
    </submittedName>
</protein>
<dbReference type="EMBL" id="CM056743">
    <property type="protein sequence ID" value="KAJ8674570.1"/>
    <property type="molecule type" value="Genomic_DNA"/>
</dbReference>
<accession>A0ACC2NTM6</accession>
<gene>
    <name evidence="1" type="ORF">QAD02_005832</name>
</gene>
<reference evidence="1" key="1">
    <citation type="submission" date="2023-04" db="EMBL/GenBank/DDBJ databases">
        <title>A chromosome-level genome assembly of the parasitoid wasp Eretmocerus hayati.</title>
        <authorList>
            <person name="Zhong Y."/>
            <person name="Liu S."/>
            <person name="Liu Y."/>
        </authorList>
    </citation>
    <scope>NUCLEOTIDE SEQUENCE</scope>
    <source>
        <strain evidence="1">ZJU_SS_LIU_2023</strain>
    </source>
</reference>
<organism evidence="1 2">
    <name type="scientific">Eretmocerus hayati</name>
    <dbReference type="NCBI Taxonomy" id="131215"/>
    <lineage>
        <taxon>Eukaryota</taxon>
        <taxon>Metazoa</taxon>
        <taxon>Ecdysozoa</taxon>
        <taxon>Arthropoda</taxon>
        <taxon>Hexapoda</taxon>
        <taxon>Insecta</taxon>
        <taxon>Pterygota</taxon>
        <taxon>Neoptera</taxon>
        <taxon>Endopterygota</taxon>
        <taxon>Hymenoptera</taxon>
        <taxon>Apocrita</taxon>
        <taxon>Proctotrupomorpha</taxon>
        <taxon>Chalcidoidea</taxon>
        <taxon>Aphelinidae</taxon>
        <taxon>Aphelininae</taxon>
        <taxon>Eretmocerus</taxon>
    </lineage>
</organism>
<comment type="caution">
    <text evidence="1">The sequence shown here is derived from an EMBL/GenBank/DDBJ whole genome shotgun (WGS) entry which is preliminary data.</text>
</comment>
<dbReference type="Proteomes" id="UP001239111">
    <property type="component" value="Chromosome 3"/>
</dbReference>